<dbReference type="Gene3D" id="3.20.20.70">
    <property type="entry name" value="Aldolase class I"/>
    <property type="match status" value="2"/>
</dbReference>
<dbReference type="EMBL" id="UINC01014156">
    <property type="protein sequence ID" value="SVA60605.1"/>
    <property type="molecule type" value="Genomic_DNA"/>
</dbReference>
<evidence type="ECO:0000313" key="1">
    <source>
        <dbReference type="EMBL" id="SVA60605.1"/>
    </source>
</evidence>
<reference evidence="1" key="1">
    <citation type="submission" date="2018-05" db="EMBL/GenBank/DDBJ databases">
        <authorList>
            <person name="Lanie J.A."/>
            <person name="Ng W.-L."/>
            <person name="Kazmierczak K.M."/>
            <person name="Andrzejewski T.M."/>
            <person name="Davidsen T.M."/>
            <person name="Wayne K.J."/>
            <person name="Tettelin H."/>
            <person name="Glass J.I."/>
            <person name="Rusch D."/>
            <person name="Podicherti R."/>
            <person name="Tsui H.-C.T."/>
            <person name="Winkler M.E."/>
        </authorList>
    </citation>
    <scope>NUCLEOTIDE SEQUENCE</scope>
</reference>
<protein>
    <recommendedName>
        <fullName evidence="2">4Fe4S-binding SPASM domain-containing protein</fullName>
    </recommendedName>
</protein>
<gene>
    <name evidence="1" type="ORF">METZ01_LOCUS113459</name>
</gene>
<dbReference type="AlphaFoldDB" id="A0A381X768"/>
<accession>A0A381X768</accession>
<proteinExistence type="predicted"/>
<feature type="non-terminal residue" evidence="1">
    <location>
        <position position="1"/>
    </location>
</feature>
<evidence type="ECO:0008006" key="2">
    <source>
        <dbReference type="Google" id="ProtNLM"/>
    </source>
</evidence>
<dbReference type="InterPro" id="IPR013785">
    <property type="entry name" value="Aldolase_TIM"/>
</dbReference>
<name>A0A381X768_9ZZZZ</name>
<sequence>LANIHANIYYSESNDLQECIKHALSSNRKYALIQKPGHRVSHDTCFHLIEQAESSPNTAMLCHIVDNDAKSRTHLKRNWYSIHPQMMFLNLEIYKDIHCPDLHTSFNLTTEELYEPERCVEDFHDDYTPLWLKPRDYKLKMKEIEKGTRMGWGWNFLNAVFKYGYNVEGFNLKIRESKEFYYLDEVQQDKELLNEMESKVRYQNSLTTRGYSSKLYAFNSEPYPTEMPNNNFYKLLERIDAPKQFDNYVILSAGFAGNHILKTFNYSGKENVIFYDISGPSLSFKRLLPEHWNPKKQTFKDIFNKLVNIKFTDNTNNQDSIIEFCDDIGEFDELWKEECVRWGGLENFVQHWKTFVKNKQQHEYWRWDILNNHEGWQVNKINKLTGNTFIWVSNVYANEFTLWEYKNYSNIFKQLKKLISNLNDRVHVYGFLPDIKLDDDDSEQIYNSFGRKILKGKIHTKKFLQENINIPTKSFCILPWIHMTSSVAGWYRVCCDSNKNLRGDNTKNLKDDANKDALHANLASIKDAFYSSEMDDIRKQFLNNEKPKICSTCWKREDMGIASLRIAMNGRFADNINSLNSKEPKLKYLDIKYDNKCNLACRMCSAGSSDQHQKELLIQVNDDKRIPNHFDYGRYAKNDRYKKQMSDRLSFRAEKPFLEQDVISAIPELEVLKVTGGEPTVNHKFLNAVDYAIKNDYAKNIVLDLTT</sequence>
<feature type="non-terminal residue" evidence="1">
    <location>
        <position position="707"/>
    </location>
</feature>
<organism evidence="1">
    <name type="scientific">marine metagenome</name>
    <dbReference type="NCBI Taxonomy" id="408172"/>
    <lineage>
        <taxon>unclassified sequences</taxon>
        <taxon>metagenomes</taxon>
        <taxon>ecological metagenomes</taxon>
    </lineage>
</organism>